<dbReference type="RefSeq" id="XP_001579448.1">
    <property type="nucleotide sequence ID" value="XM_001579398.1"/>
</dbReference>
<dbReference type="Gene3D" id="1.25.40.570">
    <property type="match status" value="1"/>
</dbReference>
<dbReference type="Proteomes" id="UP000001542">
    <property type="component" value="Unassembled WGS sequence"/>
</dbReference>
<evidence type="ECO:0000256" key="2">
    <source>
        <dbReference type="ARBA" id="ARBA00004496"/>
    </source>
</evidence>
<feature type="domain" description="PCI" evidence="6">
    <location>
        <begin position="247"/>
        <end position="316"/>
    </location>
</feature>
<dbReference type="VEuPathDB" id="TrichDB:TVAGG3_0984220"/>
<dbReference type="EMBL" id="DS113218">
    <property type="protein sequence ID" value="EAY18462.1"/>
    <property type="molecule type" value="Genomic_DNA"/>
</dbReference>
<name>A2DM42_TRIV3</name>
<accession>A2DM42</accession>
<evidence type="ECO:0000256" key="1">
    <source>
        <dbReference type="ARBA" id="ARBA00004123"/>
    </source>
</evidence>
<gene>
    <name evidence="7" type="ORF">TVAG_083150</name>
</gene>
<dbReference type="PANTHER" id="PTHR14145">
    <property type="entry name" value="26S PROTESOME SUBUNIT 6"/>
    <property type="match status" value="1"/>
</dbReference>
<organism evidence="7 8">
    <name type="scientific">Trichomonas vaginalis (strain ATCC PRA-98 / G3)</name>
    <dbReference type="NCBI Taxonomy" id="412133"/>
    <lineage>
        <taxon>Eukaryota</taxon>
        <taxon>Metamonada</taxon>
        <taxon>Parabasalia</taxon>
        <taxon>Trichomonadida</taxon>
        <taxon>Trichomonadidae</taxon>
        <taxon>Trichomonas</taxon>
    </lineage>
</organism>
<dbReference type="GO" id="GO:0008180">
    <property type="term" value="C:COP9 signalosome"/>
    <property type="evidence" value="ECO:0000318"/>
    <property type="project" value="GO_Central"/>
</dbReference>
<evidence type="ECO:0000259" key="6">
    <source>
        <dbReference type="Pfam" id="PF01399"/>
    </source>
</evidence>
<evidence type="ECO:0000313" key="8">
    <source>
        <dbReference type="Proteomes" id="UP000001542"/>
    </source>
</evidence>
<dbReference type="InterPro" id="IPR019585">
    <property type="entry name" value="Rpn7/CSN1"/>
</dbReference>
<evidence type="ECO:0000256" key="3">
    <source>
        <dbReference type="ARBA" id="ARBA00022490"/>
    </source>
</evidence>
<comment type="subcellular location">
    <subcellularLocation>
        <location evidence="2">Cytoplasm</location>
    </subcellularLocation>
    <subcellularLocation>
        <location evidence="1">Nucleus</location>
    </subcellularLocation>
</comment>
<dbReference type="InterPro" id="IPR000717">
    <property type="entry name" value="PCI_dom"/>
</dbReference>
<dbReference type="KEGG" id="tva:5463972"/>
<dbReference type="PANTHER" id="PTHR14145:SF2">
    <property type="entry name" value="COP9 SIGNALOSOME COMPLEX SUBUNIT 1"/>
    <property type="match status" value="1"/>
</dbReference>
<keyword evidence="4" id="KW-0736">Signalosome</keyword>
<keyword evidence="3" id="KW-0963">Cytoplasm</keyword>
<dbReference type="AlphaFoldDB" id="A2DM42"/>
<evidence type="ECO:0000256" key="4">
    <source>
        <dbReference type="ARBA" id="ARBA00022790"/>
    </source>
</evidence>
<sequence length="364" mass="42669">MKNSKEEATKTQVYVALKSYLASIGNISHLSFIERLYEGNYRGPLINRNLEEENDLETKSLRREVDIYRLKEKEVDYSVTASAQTRQLRFWNAIQSYKRDIRIRSSASSSDKYYEQRAVLHMILGEFRKSYVLAKKANNYELMTVLSFMNSEFRNIIEILDDVIMQIENTPITVVTHMELFYIIGFSFLASWDLKKDDNELFEEFMSCLEDEKDKPLRDLMMNFKNHQYKAVIEGFNSMSPMGYISMYMQPSFSRLKNEINKNIVSHLLSSYVSMAVSEIKENTGISAIELPEIICECISTNKLSGKYDYVERKFQASQNDEIIEEQEIIDNSIIVKSMIEVGYWKSELFERMRKVINSKEVEN</sequence>
<reference evidence="7" key="2">
    <citation type="journal article" date="2007" name="Science">
        <title>Draft genome sequence of the sexually transmitted pathogen Trichomonas vaginalis.</title>
        <authorList>
            <person name="Carlton J.M."/>
            <person name="Hirt R.P."/>
            <person name="Silva J.C."/>
            <person name="Delcher A.L."/>
            <person name="Schatz M."/>
            <person name="Zhao Q."/>
            <person name="Wortman J.R."/>
            <person name="Bidwell S.L."/>
            <person name="Alsmark U.C.M."/>
            <person name="Besteiro S."/>
            <person name="Sicheritz-Ponten T."/>
            <person name="Noel C.J."/>
            <person name="Dacks J.B."/>
            <person name="Foster P.G."/>
            <person name="Simillion C."/>
            <person name="Van de Peer Y."/>
            <person name="Miranda-Saavedra D."/>
            <person name="Barton G.J."/>
            <person name="Westrop G.D."/>
            <person name="Mueller S."/>
            <person name="Dessi D."/>
            <person name="Fiori P.L."/>
            <person name="Ren Q."/>
            <person name="Paulsen I."/>
            <person name="Zhang H."/>
            <person name="Bastida-Corcuera F.D."/>
            <person name="Simoes-Barbosa A."/>
            <person name="Brown M.T."/>
            <person name="Hayes R.D."/>
            <person name="Mukherjee M."/>
            <person name="Okumura C.Y."/>
            <person name="Schneider R."/>
            <person name="Smith A.J."/>
            <person name="Vanacova S."/>
            <person name="Villalvazo M."/>
            <person name="Haas B.J."/>
            <person name="Pertea M."/>
            <person name="Feldblyum T.V."/>
            <person name="Utterback T.R."/>
            <person name="Shu C.L."/>
            <person name="Osoegawa K."/>
            <person name="de Jong P.J."/>
            <person name="Hrdy I."/>
            <person name="Horvathova L."/>
            <person name="Zubacova Z."/>
            <person name="Dolezal P."/>
            <person name="Malik S.B."/>
            <person name="Logsdon J.M. Jr."/>
            <person name="Henze K."/>
            <person name="Gupta A."/>
            <person name="Wang C.C."/>
            <person name="Dunne R.L."/>
            <person name="Upcroft J.A."/>
            <person name="Upcroft P."/>
            <person name="White O."/>
            <person name="Salzberg S.L."/>
            <person name="Tang P."/>
            <person name="Chiu C.-H."/>
            <person name="Lee Y.-S."/>
            <person name="Embley T.M."/>
            <person name="Coombs G.H."/>
            <person name="Mottram J.C."/>
            <person name="Tachezy J."/>
            <person name="Fraser-Liggett C.M."/>
            <person name="Johnson P.J."/>
        </authorList>
    </citation>
    <scope>NUCLEOTIDE SEQUENCE [LARGE SCALE GENOMIC DNA]</scope>
    <source>
        <strain evidence="7">G3</strain>
    </source>
</reference>
<reference evidence="7" key="1">
    <citation type="submission" date="2006-10" db="EMBL/GenBank/DDBJ databases">
        <authorList>
            <person name="Amadeo P."/>
            <person name="Zhao Q."/>
            <person name="Wortman J."/>
            <person name="Fraser-Liggett C."/>
            <person name="Carlton J."/>
        </authorList>
    </citation>
    <scope>NUCLEOTIDE SEQUENCE</scope>
    <source>
        <strain evidence="7">G3</strain>
    </source>
</reference>
<keyword evidence="5" id="KW-0539">Nucleus</keyword>
<keyword evidence="8" id="KW-1185">Reference proteome</keyword>
<dbReference type="GO" id="GO:0005737">
    <property type="term" value="C:cytoplasm"/>
    <property type="evidence" value="ECO:0007669"/>
    <property type="project" value="UniProtKB-SubCell"/>
</dbReference>
<dbReference type="InParanoid" id="A2DM42"/>
<evidence type="ECO:0000313" key="7">
    <source>
        <dbReference type="EMBL" id="EAY18462.1"/>
    </source>
</evidence>
<evidence type="ECO:0000256" key="5">
    <source>
        <dbReference type="ARBA" id="ARBA00023242"/>
    </source>
</evidence>
<dbReference type="VEuPathDB" id="TrichDB:TVAG_083150"/>
<proteinExistence type="predicted"/>
<dbReference type="SMR" id="A2DM42"/>
<protein>
    <recommendedName>
        <fullName evidence="6">PCI domain-containing protein</fullName>
    </recommendedName>
</protein>
<dbReference type="Pfam" id="PF01399">
    <property type="entry name" value="PCI"/>
    <property type="match status" value="1"/>
</dbReference>